<feature type="transmembrane region" description="Helical" evidence="13">
    <location>
        <begin position="129"/>
        <end position="156"/>
    </location>
</feature>
<keyword evidence="16" id="KW-1185">Reference proteome</keyword>
<dbReference type="GO" id="GO:0017038">
    <property type="term" value="P:protein import"/>
    <property type="evidence" value="ECO:0007669"/>
    <property type="project" value="TreeGrafter"/>
</dbReference>
<reference evidence="15 16" key="1">
    <citation type="journal article" date="2018" name="Int. J. Syst. Evol. Microbiol.">
        <title>Parvibium lacunae gen. nov., sp. nov., a new member of the family Alcaligenaceae isolated from a freshwater pond.</title>
        <authorList>
            <person name="Chen W.M."/>
            <person name="Xie P.B."/>
            <person name="Hsu M.Y."/>
            <person name="Sheu S.Y."/>
        </authorList>
    </citation>
    <scope>NUCLEOTIDE SEQUENCE [LARGE SCALE GENOMIC DNA]</scope>
    <source>
        <strain evidence="15 16">KMB9</strain>
    </source>
</reference>
<keyword evidence="10 13" id="KW-0472">Membrane</keyword>
<evidence type="ECO:0000256" key="11">
    <source>
        <dbReference type="ARBA" id="ARBA00024816"/>
    </source>
</evidence>
<dbReference type="OrthoDB" id="9805133at2"/>
<dbReference type="Pfam" id="PF01618">
    <property type="entry name" value="MotA_ExbB"/>
    <property type="match status" value="1"/>
</dbReference>
<protein>
    <recommendedName>
        <fullName evidence="3">Biopolymer transport protein ExbB</fullName>
    </recommendedName>
</protein>
<feature type="domain" description="MotA/TolQ/ExbB proton channel" evidence="14">
    <location>
        <begin position="107"/>
        <end position="208"/>
    </location>
</feature>
<sequence length="237" mass="25632">MENAFSITQLWSQGDGVSHFVALALLLMSILSWTVLLSKTWLFMRANRHAKQVDQTFWHSPSLAVALQHLTGQRSNNPYLALALEGQQAVEHHAHAQDDLHGALSLSDWLTSCLKRSIEESSARLQSGLAVLASIGSTAPFVGLFGTVWGIYHALMKIGTSGESSIEKIAGPVGEALVMTALGLAVAIPAVLAYNALIRAHKAQQSKLNHFAHDLHAYWITGARVVREVKQVVKAAG</sequence>
<keyword evidence="7 13" id="KW-0812">Transmembrane</keyword>
<evidence type="ECO:0000256" key="1">
    <source>
        <dbReference type="ARBA" id="ARBA00004429"/>
    </source>
</evidence>
<comment type="function">
    <text evidence="11">Involved in the TonB-dependent energy-dependent transport of various receptor-bound substrates. Protects ExbD from proteolytic degradation and functionally stabilizes TonB.</text>
</comment>
<dbReference type="PANTHER" id="PTHR30625">
    <property type="entry name" value="PROTEIN TOLQ"/>
    <property type="match status" value="1"/>
</dbReference>
<comment type="caution">
    <text evidence="15">The sequence shown here is derived from an EMBL/GenBank/DDBJ whole genome shotgun (WGS) entry which is preliminary data.</text>
</comment>
<feature type="transmembrane region" description="Helical" evidence="13">
    <location>
        <begin position="20"/>
        <end position="42"/>
    </location>
</feature>
<keyword evidence="9 13" id="KW-1133">Transmembrane helix</keyword>
<evidence type="ECO:0000259" key="14">
    <source>
        <dbReference type="Pfam" id="PF01618"/>
    </source>
</evidence>
<proteinExistence type="inferred from homology"/>
<keyword evidence="4 12" id="KW-0813">Transport</keyword>
<evidence type="ECO:0000256" key="10">
    <source>
        <dbReference type="ARBA" id="ARBA00023136"/>
    </source>
</evidence>
<evidence type="ECO:0000256" key="6">
    <source>
        <dbReference type="ARBA" id="ARBA00022519"/>
    </source>
</evidence>
<gene>
    <name evidence="15" type="ORF">DU000_06040</name>
</gene>
<evidence type="ECO:0000256" key="2">
    <source>
        <dbReference type="ARBA" id="ARBA00011471"/>
    </source>
</evidence>
<evidence type="ECO:0000256" key="13">
    <source>
        <dbReference type="SAM" id="Phobius"/>
    </source>
</evidence>
<dbReference type="InterPro" id="IPR050790">
    <property type="entry name" value="ExbB/TolQ_transport"/>
</dbReference>
<evidence type="ECO:0000256" key="5">
    <source>
        <dbReference type="ARBA" id="ARBA00022475"/>
    </source>
</evidence>
<evidence type="ECO:0000256" key="7">
    <source>
        <dbReference type="ARBA" id="ARBA00022692"/>
    </source>
</evidence>
<evidence type="ECO:0000256" key="9">
    <source>
        <dbReference type="ARBA" id="ARBA00022989"/>
    </source>
</evidence>
<evidence type="ECO:0000256" key="12">
    <source>
        <dbReference type="RuleBase" id="RU004057"/>
    </source>
</evidence>
<evidence type="ECO:0000256" key="8">
    <source>
        <dbReference type="ARBA" id="ARBA00022927"/>
    </source>
</evidence>
<dbReference type="InterPro" id="IPR002898">
    <property type="entry name" value="MotA_ExbB_proton_chnl"/>
</dbReference>
<evidence type="ECO:0000313" key="15">
    <source>
        <dbReference type="EMBL" id="RCS58377.1"/>
    </source>
</evidence>
<comment type="subunit">
    <text evidence="2">The accessory proteins ExbB and ExbD seem to form a complex with TonB.</text>
</comment>
<feature type="transmembrane region" description="Helical" evidence="13">
    <location>
        <begin position="176"/>
        <end position="197"/>
    </location>
</feature>
<keyword evidence="5" id="KW-1003">Cell membrane</keyword>
<dbReference type="EMBL" id="QPGB01000002">
    <property type="protein sequence ID" value="RCS58377.1"/>
    <property type="molecule type" value="Genomic_DNA"/>
</dbReference>
<evidence type="ECO:0000256" key="4">
    <source>
        <dbReference type="ARBA" id="ARBA00022448"/>
    </source>
</evidence>
<dbReference type="PANTHER" id="PTHR30625:SF14">
    <property type="entry name" value="BIOPOLYMER TRANSPORT PROTEIN EXBB"/>
    <property type="match status" value="1"/>
</dbReference>
<dbReference type="Proteomes" id="UP000252357">
    <property type="component" value="Unassembled WGS sequence"/>
</dbReference>
<comment type="subcellular location">
    <subcellularLocation>
        <location evidence="1">Cell inner membrane</location>
        <topology evidence="1">Multi-pass membrane protein</topology>
    </subcellularLocation>
    <subcellularLocation>
        <location evidence="12">Membrane</location>
        <topology evidence="12">Multi-pass membrane protein</topology>
    </subcellularLocation>
</comment>
<dbReference type="GO" id="GO:0005886">
    <property type="term" value="C:plasma membrane"/>
    <property type="evidence" value="ECO:0007669"/>
    <property type="project" value="UniProtKB-SubCell"/>
</dbReference>
<keyword evidence="8 12" id="KW-0653">Protein transport</keyword>
<dbReference type="RefSeq" id="WP_114402460.1">
    <property type="nucleotide sequence ID" value="NZ_QPGB01000002.1"/>
</dbReference>
<evidence type="ECO:0000256" key="3">
    <source>
        <dbReference type="ARBA" id="ARBA00022093"/>
    </source>
</evidence>
<keyword evidence="6" id="KW-0997">Cell inner membrane</keyword>
<organism evidence="15 16">
    <name type="scientific">Parvibium lacunae</name>
    <dbReference type="NCBI Taxonomy" id="1888893"/>
    <lineage>
        <taxon>Bacteria</taxon>
        <taxon>Pseudomonadati</taxon>
        <taxon>Pseudomonadota</taxon>
        <taxon>Betaproteobacteria</taxon>
        <taxon>Burkholderiales</taxon>
        <taxon>Alcaligenaceae</taxon>
        <taxon>Parvibium</taxon>
    </lineage>
</organism>
<accession>A0A368L484</accession>
<evidence type="ECO:0000313" key="16">
    <source>
        <dbReference type="Proteomes" id="UP000252357"/>
    </source>
</evidence>
<name>A0A368L484_9BURK</name>
<comment type="similarity">
    <text evidence="12">Belongs to the exbB/tolQ family.</text>
</comment>
<dbReference type="AlphaFoldDB" id="A0A368L484"/>